<evidence type="ECO:0000256" key="2">
    <source>
        <dbReference type="ARBA" id="ARBA00022525"/>
    </source>
</evidence>
<dbReference type="Proteomes" id="UP000242682">
    <property type="component" value="Unassembled WGS sequence"/>
</dbReference>
<dbReference type="RefSeq" id="WP_106532483.1">
    <property type="nucleotide sequence ID" value="NZ_PYAT01000003.1"/>
</dbReference>
<feature type="domain" description="Bacterial Ig" evidence="4">
    <location>
        <begin position="785"/>
        <end position="865"/>
    </location>
</feature>
<gene>
    <name evidence="6" type="ORF">B0H99_103105</name>
</gene>
<sequence>MYKILRKLTVITAFVLASQWFFFMESTAAYSFPILSKTEFSETTRNMDLTNRLEVFPTPIYLPDPATGELVPTLAGERGGYPLYQAFVSESSPSENFSAAQKLDVGTSDSEQNITFLKFGNRLPDINGGLIHKAELNLFEIDNPFHGGYWDPAYINRNYSIHKVLTEWSGDSVTWMNRPQISEPYTLETMYIKEGGSRYEWDVTKIVGEWYQNPKADFGLAVTGKEGIPATYRSFYTSKGYSNKTYDQLDRAPRLLIDYSPRPSFNSGYGRGLKLNSGENYIDLAWFTQSGVKGYKLSIFNGKEYETIDIGMTSKWTSFNKNIWPTAEEIENGAYQLKLDGTGTNLSSNPGLLYENAGNTEKNSRSYYFKLTAYNEFGESAPSDEFRVSVPNRIALEKVSNVVVAEASPERVKVEWDGLQDAIKYRVRMGSTPGDFDLSHGETTENEIVLTSRFPTFFKGSKIYISVEAVDKEGNYSGHTTPISAVIRKKYDAHHASTFSTSSVNGDGIMTMRFKNLGSEAWTLEKGYELKLVSENALLAVDSLLPEEVIEPDDIKMFRINYSGKQPIGEIQLKWQMYHRDSGFFGEIYSHNVSFYDEIKPVVNIQSPNSSALLYKTVEVKGTAKDDRLKEYKLFYGSGSEPSSWNLISSGTDPVENGLLGNWDIRELASGTYTLKLEAIDEGNNVSTQTREVKVNLPLGQVNVAKVTDQSVTVTGSGDQNNLTAFISIQKGSQVLGSDVIDRAGFFSIPIAKQPIGTVLTLHLKNEFGVTLKEMSITVKDGTPPLAPKVNTVADNSTQVNGTAEIGSTVIVSKETVVIGSMDKTNSDGTFAVNIAKQPAGTKLQVVAKDAEGNVSAPTTVTVIDKTPPPVPVVNSITDNSTSISGKAEKNSTVTIKIGSVVLKSTTADTGGGYSVAIPIQKAGTVINVTAKDAAGNVSAPATKTVLDKTPPNMPSVSIIGDNSTSVKGRTEKNAIVTAKRGSTVLGTAKATADGTFAVPIQKQKAGTYITVTARDAAGNTSFASTNKVFDKTPPSVPTVNKVYSYSKSLSGKTEPYATVSVKKGKTVIGTAKASSTGTFTVKIKPQAKRTVLTVTAKDAAGNSSKAASVTVR</sequence>
<evidence type="ECO:0000259" key="4">
    <source>
        <dbReference type="Pfam" id="PF17936"/>
    </source>
</evidence>
<keyword evidence="7" id="KW-1185">Reference proteome</keyword>
<feature type="domain" description="Bacterial Ig" evidence="4">
    <location>
        <begin position="952"/>
        <end position="1029"/>
    </location>
</feature>
<organism evidence="6 7">
    <name type="scientific">Planomicrobium soli</name>
    <dbReference type="NCBI Taxonomy" id="1176648"/>
    <lineage>
        <taxon>Bacteria</taxon>
        <taxon>Bacillati</taxon>
        <taxon>Bacillota</taxon>
        <taxon>Bacilli</taxon>
        <taxon>Bacillales</taxon>
        <taxon>Caryophanaceae</taxon>
        <taxon>Planomicrobium</taxon>
    </lineage>
</organism>
<feature type="domain" description="Carbohydrate-binding module family 96" evidence="5">
    <location>
        <begin position="85"/>
        <end position="231"/>
    </location>
</feature>
<evidence type="ECO:0000256" key="3">
    <source>
        <dbReference type="ARBA" id="ARBA00022729"/>
    </source>
</evidence>
<proteinExistence type="predicted"/>
<comment type="subcellular location">
    <subcellularLocation>
        <location evidence="1">Secreted</location>
    </subcellularLocation>
</comment>
<reference evidence="6 7" key="1">
    <citation type="submission" date="2018-03" db="EMBL/GenBank/DDBJ databases">
        <title>Genomic Encyclopedia of Type Strains, Phase III (KMG-III): the genomes of soil and plant-associated and newly described type strains.</title>
        <authorList>
            <person name="Whitman W."/>
        </authorList>
    </citation>
    <scope>NUCLEOTIDE SEQUENCE [LARGE SCALE GENOMIC DNA]</scope>
    <source>
        <strain evidence="6 7">CGMCC 1.12259</strain>
    </source>
</reference>
<evidence type="ECO:0000313" key="7">
    <source>
        <dbReference type="Proteomes" id="UP000242682"/>
    </source>
</evidence>
<accession>A0A2P8H442</accession>
<protein>
    <recommendedName>
        <fullName evidence="8">Ig-like protein group 3</fullName>
    </recommendedName>
</protein>
<dbReference type="InterPro" id="IPR055372">
    <property type="entry name" value="CBM96"/>
</dbReference>
<keyword evidence="3" id="KW-0732">Signal</keyword>
<dbReference type="OrthoDB" id="2744085at2"/>
<dbReference type="NCBIfam" id="NF033679">
    <property type="entry name" value="DNRLRE_dom"/>
    <property type="match status" value="1"/>
</dbReference>
<dbReference type="InterPro" id="IPR013783">
    <property type="entry name" value="Ig-like_fold"/>
</dbReference>
<dbReference type="EMBL" id="PYAT01000003">
    <property type="protein sequence ID" value="PSL40973.1"/>
    <property type="molecule type" value="Genomic_DNA"/>
</dbReference>
<dbReference type="InterPro" id="IPR041498">
    <property type="entry name" value="Big_6"/>
</dbReference>
<dbReference type="Pfam" id="PF24517">
    <property type="entry name" value="CBM96"/>
    <property type="match status" value="1"/>
</dbReference>
<name>A0A2P8H442_9BACL</name>
<dbReference type="Pfam" id="PF17936">
    <property type="entry name" value="Big_6"/>
    <property type="match status" value="4"/>
</dbReference>
<keyword evidence="2" id="KW-0964">Secreted</keyword>
<dbReference type="GO" id="GO:0005576">
    <property type="term" value="C:extracellular region"/>
    <property type="evidence" value="ECO:0007669"/>
    <property type="project" value="UniProtKB-SubCell"/>
</dbReference>
<comment type="caution">
    <text evidence="6">The sequence shown here is derived from an EMBL/GenBank/DDBJ whole genome shotgun (WGS) entry which is preliminary data.</text>
</comment>
<evidence type="ECO:0000313" key="6">
    <source>
        <dbReference type="EMBL" id="PSL40973.1"/>
    </source>
</evidence>
<evidence type="ECO:0000256" key="1">
    <source>
        <dbReference type="ARBA" id="ARBA00004613"/>
    </source>
</evidence>
<dbReference type="AlphaFoldDB" id="A0A2P8H442"/>
<evidence type="ECO:0008006" key="8">
    <source>
        <dbReference type="Google" id="ProtNLM"/>
    </source>
</evidence>
<feature type="domain" description="Bacterial Ig" evidence="4">
    <location>
        <begin position="869"/>
        <end position="948"/>
    </location>
</feature>
<dbReference type="Gene3D" id="2.60.40.10">
    <property type="entry name" value="Immunoglobulins"/>
    <property type="match status" value="6"/>
</dbReference>
<feature type="domain" description="Bacterial Ig" evidence="4">
    <location>
        <begin position="1035"/>
        <end position="1112"/>
    </location>
</feature>
<evidence type="ECO:0000259" key="5">
    <source>
        <dbReference type="Pfam" id="PF24517"/>
    </source>
</evidence>